<feature type="transmembrane region" description="Helical" evidence="6">
    <location>
        <begin position="374"/>
        <end position="398"/>
    </location>
</feature>
<evidence type="ECO:0000256" key="4">
    <source>
        <dbReference type="ARBA" id="ARBA00022989"/>
    </source>
</evidence>
<feature type="transmembrane region" description="Helical" evidence="6">
    <location>
        <begin position="20"/>
        <end position="37"/>
    </location>
</feature>
<dbReference type="Proteomes" id="UP000006330">
    <property type="component" value="Unassembled WGS sequence"/>
</dbReference>
<gene>
    <name evidence="9" type="ORF">HMPREF1076_01791</name>
</gene>
<dbReference type="InterPro" id="IPR050250">
    <property type="entry name" value="Macrolide_Exporter_MacB"/>
</dbReference>
<feature type="domain" description="MacB-like periplasmic core" evidence="8">
    <location>
        <begin position="24"/>
        <end position="237"/>
    </location>
</feature>
<dbReference type="Pfam" id="PF12704">
    <property type="entry name" value="MacB_PCD"/>
    <property type="match status" value="2"/>
</dbReference>
<evidence type="ECO:0000256" key="6">
    <source>
        <dbReference type="SAM" id="Phobius"/>
    </source>
</evidence>
<feature type="domain" description="MacB-like periplasmic core" evidence="8">
    <location>
        <begin position="497"/>
        <end position="614"/>
    </location>
</feature>
<dbReference type="InterPro" id="IPR025857">
    <property type="entry name" value="MacB_PCD"/>
</dbReference>
<feature type="transmembrane region" description="Helical" evidence="6">
    <location>
        <begin position="721"/>
        <end position="739"/>
    </location>
</feature>
<organism evidence="9 10">
    <name type="scientific">Parabacteroides goldsteinii CL02T12C30</name>
    <dbReference type="NCBI Taxonomy" id="999418"/>
    <lineage>
        <taxon>Bacteria</taxon>
        <taxon>Pseudomonadati</taxon>
        <taxon>Bacteroidota</taxon>
        <taxon>Bacteroidia</taxon>
        <taxon>Bacteroidales</taxon>
        <taxon>Tannerellaceae</taxon>
        <taxon>Parabacteroides</taxon>
    </lineage>
</organism>
<evidence type="ECO:0008006" key="11">
    <source>
        <dbReference type="Google" id="ProtNLM"/>
    </source>
</evidence>
<reference evidence="9 10" key="1">
    <citation type="submission" date="2012-02" db="EMBL/GenBank/DDBJ databases">
        <title>The Genome Sequence of Parabacteroides goldsteinii CL02T12C30.</title>
        <authorList>
            <consortium name="The Broad Institute Genome Sequencing Platform"/>
            <person name="Earl A."/>
            <person name="Ward D."/>
            <person name="Feldgarden M."/>
            <person name="Gevers D."/>
            <person name="Zitomersky N.L."/>
            <person name="Coyne M.J."/>
            <person name="Comstock L.E."/>
            <person name="Young S.K."/>
            <person name="Zeng Q."/>
            <person name="Gargeya S."/>
            <person name="Fitzgerald M."/>
            <person name="Haas B."/>
            <person name="Abouelleil A."/>
            <person name="Alvarado L."/>
            <person name="Arachchi H.M."/>
            <person name="Berlin A."/>
            <person name="Chapman S.B."/>
            <person name="Gearin G."/>
            <person name="Goldberg J."/>
            <person name="Griggs A."/>
            <person name="Gujja S."/>
            <person name="Hansen M."/>
            <person name="Heiman D."/>
            <person name="Howarth C."/>
            <person name="Larimer J."/>
            <person name="Lui A."/>
            <person name="MacDonald P.J.P."/>
            <person name="McCowen C."/>
            <person name="Montmayeur A."/>
            <person name="Murphy C."/>
            <person name="Neiman D."/>
            <person name="Pearson M."/>
            <person name="Priest M."/>
            <person name="Roberts A."/>
            <person name="Saif S."/>
            <person name="Shea T."/>
            <person name="Sisk P."/>
            <person name="Stolte C."/>
            <person name="Sykes S."/>
            <person name="Wortman J."/>
            <person name="Nusbaum C."/>
            <person name="Birren B."/>
        </authorList>
    </citation>
    <scope>NUCLEOTIDE SEQUENCE [LARGE SCALE GENOMIC DNA]</scope>
    <source>
        <strain evidence="9 10">CL02T12C30</strain>
    </source>
</reference>
<dbReference type="PANTHER" id="PTHR30572">
    <property type="entry name" value="MEMBRANE COMPONENT OF TRANSPORTER-RELATED"/>
    <property type="match status" value="1"/>
</dbReference>
<keyword evidence="5 6" id="KW-0472">Membrane</keyword>
<comment type="caution">
    <text evidence="9">The sequence shown here is derived from an EMBL/GenBank/DDBJ whole genome shotgun (WGS) entry which is preliminary data.</text>
</comment>
<evidence type="ECO:0000256" key="2">
    <source>
        <dbReference type="ARBA" id="ARBA00022475"/>
    </source>
</evidence>
<evidence type="ECO:0000313" key="10">
    <source>
        <dbReference type="Proteomes" id="UP000006330"/>
    </source>
</evidence>
<dbReference type="Pfam" id="PF02687">
    <property type="entry name" value="FtsX"/>
    <property type="match status" value="2"/>
</dbReference>
<dbReference type="InterPro" id="IPR003838">
    <property type="entry name" value="ABC3_permease_C"/>
</dbReference>
<accession>K5YRD2</accession>
<feature type="transmembrane region" description="Helical" evidence="6">
    <location>
        <begin position="336"/>
        <end position="354"/>
    </location>
</feature>
<dbReference type="EMBL" id="AGZO01000014">
    <property type="protein sequence ID" value="EKN16657.1"/>
    <property type="molecule type" value="Genomic_DNA"/>
</dbReference>
<feature type="transmembrane region" description="Helical" evidence="6">
    <location>
        <begin position="751"/>
        <end position="775"/>
    </location>
</feature>
<name>K5YRD2_9BACT</name>
<dbReference type="GO" id="GO:0005886">
    <property type="term" value="C:plasma membrane"/>
    <property type="evidence" value="ECO:0007669"/>
    <property type="project" value="UniProtKB-SubCell"/>
</dbReference>
<dbReference type="OrthoDB" id="905059at2"/>
<protein>
    <recommendedName>
        <fullName evidence="11">ABC3 transporter permease protein domain-containing protein</fullName>
    </recommendedName>
</protein>
<proteinExistence type="predicted"/>
<evidence type="ECO:0000256" key="5">
    <source>
        <dbReference type="ARBA" id="ARBA00023136"/>
    </source>
</evidence>
<feature type="domain" description="ABC3 transporter permease C-terminal" evidence="7">
    <location>
        <begin position="287"/>
        <end position="401"/>
    </location>
</feature>
<dbReference type="HOGENOM" id="CLU_008713_0_1_10"/>
<comment type="subcellular location">
    <subcellularLocation>
        <location evidence="1">Cell membrane</location>
        <topology evidence="1">Multi-pass membrane protein</topology>
    </subcellularLocation>
</comment>
<feature type="transmembrane region" description="Helical" evidence="6">
    <location>
        <begin position="419"/>
        <end position="440"/>
    </location>
</feature>
<evidence type="ECO:0000259" key="8">
    <source>
        <dbReference type="Pfam" id="PF12704"/>
    </source>
</evidence>
<evidence type="ECO:0000256" key="3">
    <source>
        <dbReference type="ARBA" id="ARBA00022692"/>
    </source>
</evidence>
<feature type="transmembrane region" description="Helical" evidence="6">
    <location>
        <begin position="281"/>
        <end position="303"/>
    </location>
</feature>
<evidence type="ECO:0000313" key="9">
    <source>
        <dbReference type="EMBL" id="EKN16657.1"/>
    </source>
</evidence>
<dbReference type="GO" id="GO:0022857">
    <property type="term" value="F:transmembrane transporter activity"/>
    <property type="evidence" value="ECO:0007669"/>
    <property type="project" value="TreeGrafter"/>
</dbReference>
<evidence type="ECO:0000256" key="1">
    <source>
        <dbReference type="ARBA" id="ARBA00004651"/>
    </source>
</evidence>
<feature type="transmembrane region" description="Helical" evidence="6">
    <location>
        <begin position="670"/>
        <end position="689"/>
    </location>
</feature>
<dbReference type="RefSeq" id="WP_007653320.1">
    <property type="nucleotide sequence ID" value="NZ_JH976472.1"/>
</dbReference>
<dbReference type="AlphaFoldDB" id="K5YRD2"/>
<sequence length="792" mass="88096">MKNFYISFRTLFKKGRHNDIKILSLGVGLAMGLVLIAKVCFELSYDNFYPESDRIFAIQENFSIGDKSNDGFPCVSGGVAPGMKAEIPGVVAATRCERTGEMVMKTPDNKKYTAIFMLADSCFYDVLPREMLVGNARETLSRPLYALVSEEMAGKINPDGADVIGKTFEVQTFPGVQITVGGVFKDVPKNTHLYYDVLVSLSTFKAITGWSKDDQWLGGDSFNAYVLLQPGLSADDMLQPMAEMLDRHVDSKKLKEQGMTYSIFLRPLGELYASSPATKRMAVMLTAIAFAILFAALMNYVLLVISSMVTRSKDVAIHKCYGATGWNITDMIFSEAFLNLLISVVFSTLLVFGFRRIVEELLGTSLSSLFTPDTLMILLGVCVLVFLVAGLLPSQLFVRIPVALVFRSYTNSRRSWKKALLFIQFVAVGFLVCLLIVIGWQYSFMVNDNPGYSYERLAFCNLEGVPQSSRKALMDEIRKQGEVEDVTTCYELPAFSGSGDIVYRPGSEDAVAHFRDLYGTNANFVSLLEMKVIEGQAFDESYSDSMQLVMVSRQMATELANAFQWKDGVVGKKLDIGGHGTDDPFTVVGVYDDVRMGRIDQEGMVNSAIFFSKRAEQTLVVKFRERNAENLAHINNVIKEFLPDREINLIDYRFSLTKLYDTSRIFRDSVMAGGIITLIIALIGLIGYINDETNRRGKEIAVRKINGATERDILRLISSDIVWMALPAILIGAGASWFASEKWLQQFSEKIPMNAGLFLTGSVVVLAVILLTVVYRTWMVANANPVLSLKSE</sequence>
<keyword evidence="3 6" id="KW-0812">Transmembrane</keyword>
<feature type="domain" description="ABC3 transporter permease C-terminal" evidence="7">
    <location>
        <begin position="674"/>
        <end position="785"/>
    </location>
</feature>
<keyword evidence="2" id="KW-1003">Cell membrane</keyword>
<evidence type="ECO:0000259" key="7">
    <source>
        <dbReference type="Pfam" id="PF02687"/>
    </source>
</evidence>
<dbReference type="PANTHER" id="PTHR30572:SF18">
    <property type="entry name" value="ABC-TYPE MACROLIDE FAMILY EXPORT SYSTEM PERMEASE COMPONENT 2"/>
    <property type="match status" value="1"/>
</dbReference>
<keyword evidence="4 6" id="KW-1133">Transmembrane helix</keyword>